<sequence>MVVQQDYGAKMAILSAILSQTTFGGTAGSTGLVSLGTVTTVNAVTAPSITVTGGGTPLALLNFSLPQAATLSMNATPVLVVNPNVNPSLATTTTNGNLSFQFSIPRAPTLSIGTVTTGAAGSSATVTNVGSNGDAVLNFSIPVGATGATGAQGDFSTFLGFAIAVS</sequence>
<accession>A0A6J7WTV6</accession>
<gene>
    <name evidence="1" type="ORF">UFOVP240_188</name>
</gene>
<name>A0A6J7WTV6_9CAUD</name>
<protein>
    <submittedName>
        <fullName evidence="1">Uncharacterized protein</fullName>
    </submittedName>
</protein>
<reference evidence="1" key="1">
    <citation type="submission" date="2020-05" db="EMBL/GenBank/DDBJ databases">
        <authorList>
            <person name="Chiriac C."/>
            <person name="Salcher M."/>
            <person name="Ghai R."/>
            <person name="Kavagutti S V."/>
        </authorList>
    </citation>
    <scope>NUCLEOTIDE SEQUENCE</scope>
</reference>
<dbReference type="EMBL" id="LR798293">
    <property type="protein sequence ID" value="CAB5221539.1"/>
    <property type="molecule type" value="Genomic_DNA"/>
</dbReference>
<organism evidence="1">
    <name type="scientific">uncultured Caudovirales phage</name>
    <dbReference type="NCBI Taxonomy" id="2100421"/>
    <lineage>
        <taxon>Viruses</taxon>
        <taxon>Duplodnaviria</taxon>
        <taxon>Heunggongvirae</taxon>
        <taxon>Uroviricota</taxon>
        <taxon>Caudoviricetes</taxon>
        <taxon>Peduoviridae</taxon>
        <taxon>Maltschvirus</taxon>
        <taxon>Maltschvirus maltsch</taxon>
    </lineage>
</organism>
<evidence type="ECO:0000313" key="1">
    <source>
        <dbReference type="EMBL" id="CAB5221539.1"/>
    </source>
</evidence>
<proteinExistence type="predicted"/>